<feature type="signal peptide" evidence="1">
    <location>
        <begin position="1"/>
        <end position="20"/>
    </location>
</feature>
<gene>
    <name evidence="2" type="ORF">AWC38_SpisGene6668</name>
</gene>
<keyword evidence="1" id="KW-0732">Signal</keyword>
<name>A0A2B4SJK9_STYPI</name>
<comment type="caution">
    <text evidence="2">The sequence shown here is derived from an EMBL/GenBank/DDBJ whole genome shotgun (WGS) entry which is preliminary data.</text>
</comment>
<keyword evidence="3" id="KW-1185">Reference proteome</keyword>
<organism evidence="2 3">
    <name type="scientific">Stylophora pistillata</name>
    <name type="common">Smooth cauliflower coral</name>
    <dbReference type="NCBI Taxonomy" id="50429"/>
    <lineage>
        <taxon>Eukaryota</taxon>
        <taxon>Metazoa</taxon>
        <taxon>Cnidaria</taxon>
        <taxon>Anthozoa</taxon>
        <taxon>Hexacorallia</taxon>
        <taxon>Scleractinia</taxon>
        <taxon>Astrocoeniina</taxon>
        <taxon>Pocilloporidae</taxon>
        <taxon>Stylophora</taxon>
    </lineage>
</organism>
<accession>A0A2B4SJK9</accession>
<reference evidence="3" key="1">
    <citation type="journal article" date="2017" name="bioRxiv">
        <title>Comparative analysis of the genomes of Stylophora pistillata and Acropora digitifera provides evidence for extensive differences between species of corals.</title>
        <authorList>
            <person name="Voolstra C.R."/>
            <person name="Li Y."/>
            <person name="Liew Y.J."/>
            <person name="Baumgarten S."/>
            <person name="Zoccola D."/>
            <person name="Flot J.-F."/>
            <person name="Tambutte S."/>
            <person name="Allemand D."/>
            <person name="Aranda M."/>
        </authorList>
    </citation>
    <scope>NUCLEOTIDE SEQUENCE [LARGE SCALE GENOMIC DNA]</scope>
</reference>
<dbReference type="EMBL" id="LSMT01000080">
    <property type="protein sequence ID" value="PFX28615.1"/>
    <property type="molecule type" value="Genomic_DNA"/>
</dbReference>
<dbReference type="Proteomes" id="UP000225706">
    <property type="component" value="Unassembled WGS sequence"/>
</dbReference>
<evidence type="ECO:0000256" key="1">
    <source>
        <dbReference type="SAM" id="SignalP"/>
    </source>
</evidence>
<evidence type="ECO:0000313" key="2">
    <source>
        <dbReference type="EMBL" id="PFX28615.1"/>
    </source>
</evidence>
<proteinExistence type="predicted"/>
<protein>
    <submittedName>
        <fullName evidence="2">Uncharacterized protein</fullName>
    </submittedName>
</protein>
<feature type="chain" id="PRO_5012518682" evidence="1">
    <location>
        <begin position="21"/>
        <end position="123"/>
    </location>
</feature>
<dbReference type="OrthoDB" id="10311630at2759"/>
<dbReference type="AlphaFoldDB" id="A0A2B4SJK9"/>
<evidence type="ECO:0000313" key="3">
    <source>
        <dbReference type="Proteomes" id="UP000225706"/>
    </source>
</evidence>
<sequence>MEVYKVVVLILVIFFYCENGRETGFNNVVGRIQDGGLPSTKGAAAWRQKRSPGDEPSCYTGRFVSIRLPSNKEVTVPICMKITSSTTACISSMANNNNQRKCVPSHMIKVEGVALNTACSCAP</sequence>